<sequence>MIRTGCVLVWCHSRSRDGRPLDPVSRAALDRARAPFAEADLTPILDACADWAAHTHVLDDDALLPIWLMNLLVGLTSTLASRARPVPAPVGASLIDIAVQDPPHPADSTDTLCLLPPKDLGRRHFNPPHDWAALCADLGFAWRGENTPTCVYGWTGSWAMTYGPTDEESMAWYICGIDDHALVVRDGFASHDVHLPDATAGPGQQASLIEVVTGAMDIDLQEYVHSLHTPHRETGLTYDVHHELWWLTNGYNCAGPGYIRHGDAPFPDELTQMSLSIWAAGLYDIPYDCAYGNVLTHSRLLIGRLDELGLDREGAYHAVAGCLLRNVTDVLTGRDIASGAQGTLNWYIWALVIPRYSPGALLAGAALQVDRATVADLCETAPHGTHLTSRDAYHRAFDGKTELCTTCRPILLPAIFDLRTAASVPEALRARTVPADTSLLGTVDADDVDWNIVEDFDRWAERALDLARGANPATVPSLDHDGNEVLIRFMRLATTGDHQQVRTTVAVCALLSMARGRNISRLLGVLNVRSSTRPTTTPADGEVP</sequence>
<evidence type="ECO:0000313" key="1">
    <source>
        <dbReference type="EMBL" id="GHD13383.1"/>
    </source>
</evidence>
<name>A0A919CE41_9ACTN</name>
<dbReference type="Proteomes" id="UP000638353">
    <property type="component" value="Unassembled WGS sequence"/>
</dbReference>
<dbReference type="AlphaFoldDB" id="A0A919CE41"/>
<evidence type="ECO:0000313" key="2">
    <source>
        <dbReference type="Proteomes" id="UP000638353"/>
    </source>
</evidence>
<reference evidence="1" key="1">
    <citation type="journal article" date="2014" name="Int. J. Syst. Evol. Microbiol.">
        <title>Complete genome sequence of Corynebacterium casei LMG S-19264T (=DSM 44701T), isolated from a smear-ripened cheese.</title>
        <authorList>
            <consortium name="US DOE Joint Genome Institute (JGI-PGF)"/>
            <person name="Walter F."/>
            <person name="Albersmeier A."/>
            <person name="Kalinowski J."/>
            <person name="Ruckert C."/>
        </authorList>
    </citation>
    <scope>NUCLEOTIDE SEQUENCE</scope>
    <source>
        <strain evidence="1">JCM 4637</strain>
    </source>
</reference>
<protein>
    <submittedName>
        <fullName evidence="1">Uncharacterized protein</fullName>
    </submittedName>
</protein>
<accession>A0A919CE41</accession>
<reference evidence="1" key="2">
    <citation type="submission" date="2020-09" db="EMBL/GenBank/DDBJ databases">
        <authorList>
            <person name="Sun Q."/>
            <person name="Ohkuma M."/>
        </authorList>
    </citation>
    <scope>NUCLEOTIDE SEQUENCE</scope>
    <source>
        <strain evidence="1">JCM 4637</strain>
    </source>
</reference>
<comment type="caution">
    <text evidence="1">The sequence shown here is derived from an EMBL/GenBank/DDBJ whole genome shotgun (WGS) entry which is preliminary data.</text>
</comment>
<dbReference type="RefSeq" id="WP_189827961.1">
    <property type="nucleotide sequence ID" value="NZ_BMVC01000019.1"/>
</dbReference>
<gene>
    <name evidence="1" type="ORF">GCM10010334_71470</name>
</gene>
<organism evidence="1 2">
    <name type="scientific">Streptomyces finlayi</name>
    <dbReference type="NCBI Taxonomy" id="67296"/>
    <lineage>
        <taxon>Bacteria</taxon>
        <taxon>Bacillati</taxon>
        <taxon>Actinomycetota</taxon>
        <taxon>Actinomycetes</taxon>
        <taxon>Kitasatosporales</taxon>
        <taxon>Streptomycetaceae</taxon>
        <taxon>Streptomyces</taxon>
    </lineage>
</organism>
<proteinExistence type="predicted"/>
<dbReference type="EMBL" id="BMVC01000019">
    <property type="protein sequence ID" value="GHD13383.1"/>
    <property type="molecule type" value="Genomic_DNA"/>
</dbReference>